<dbReference type="EMBL" id="JAWJAY010001091">
    <property type="protein sequence ID" value="MDV2888207.1"/>
    <property type="molecule type" value="Genomic_DNA"/>
</dbReference>
<dbReference type="GO" id="GO:0071111">
    <property type="term" value="F:cyclic-guanylate-specific phosphodiesterase activity"/>
    <property type="evidence" value="ECO:0007669"/>
    <property type="project" value="InterPro"/>
</dbReference>
<sequence length="54" mass="6368">MRGHISKAVLIETDLRKAIERNEFRLYYQPKVNLQSGKMIGVEALIRWFHPEKG</sequence>
<accession>A0AAJ2U5Y7</accession>
<dbReference type="InterPro" id="IPR035919">
    <property type="entry name" value="EAL_sf"/>
</dbReference>
<dbReference type="PANTHER" id="PTHR33121">
    <property type="entry name" value="CYCLIC DI-GMP PHOSPHODIESTERASE PDEF"/>
    <property type="match status" value="1"/>
</dbReference>
<dbReference type="Gene3D" id="3.20.20.450">
    <property type="entry name" value="EAL domain"/>
    <property type="match status" value="1"/>
</dbReference>
<reference evidence="2" key="1">
    <citation type="submission" date="2023-10" db="EMBL/GenBank/DDBJ databases">
        <title>Screening of Alkalihalophilus pseudofirmusBZ-TG-HK211 and Its Alleviation of Salt Stress on Rapeseed Growth.</title>
        <authorList>
            <person name="Zhao B."/>
            <person name="Guo T."/>
        </authorList>
    </citation>
    <scope>NUCLEOTIDE SEQUENCE</scope>
    <source>
        <strain evidence="2">BZ-TG-HK211</strain>
    </source>
</reference>
<protein>
    <submittedName>
        <fullName evidence="2">EAL domain-containing protein</fullName>
    </submittedName>
</protein>
<dbReference type="Proteomes" id="UP001285636">
    <property type="component" value="Unassembled WGS sequence"/>
</dbReference>
<dbReference type="Pfam" id="PF00563">
    <property type="entry name" value="EAL"/>
    <property type="match status" value="1"/>
</dbReference>
<dbReference type="SUPFAM" id="SSF141868">
    <property type="entry name" value="EAL domain-like"/>
    <property type="match status" value="1"/>
</dbReference>
<dbReference type="AlphaFoldDB" id="A0AAJ2U5Y7"/>
<name>A0AAJ2U5Y7_ALKPS</name>
<dbReference type="PROSITE" id="PS50883">
    <property type="entry name" value="EAL"/>
    <property type="match status" value="1"/>
</dbReference>
<evidence type="ECO:0000259" key="1">
    <source>
        <dbReference type="PROSITE" id="PS50883"/>
    </source>
</evidence>
<dbReference type="PANTHER" id="PTHR33121:SF70">
    <property type="entry name" value="SIGNALING PROTEIN YKOW"/>
    <property type="match status" value="1"/>
</dbReference>
<dbReference type="InterPro" id="IPR050706">
    <property type="entry name" value="Cyclic-di-GMP_PDE-like"/>
</dbReference>
<comment type="caution">
    <text evidence="2">The sequence shown here is derived from an EMBL/GenBank/DDBJ whole genome shotgun (WGS) entry which is preliminary data.</text>
</comment>
<evidence type="ECO:0000313" key="2">
    <source>
        <dbReference type="EMBL" id="MDV2888207.1"/>
    </source>
</evidence>
<gene>
    <name evidence="2" type="ORF">RYX45_23885</name>
</gene>
<evidence type="ECO:0000313" key="3">
    <source>
        <dbReference type="Proteomes" id="UP001285636"/>
    </source>
</evidence>
<feature type="non-terminal residue" evidence="2">
    <location>
        <position position="54"/>
    </location>
</feature>
<proteinExistence type="predicted"/>
<dbReference type="InterPro" id="IPR001633">
    <property type="entry name" value="EAL_dom"/>
</dbReference>
<organism evidence="2 3">
    <name type="scientific">Alkalihalophilus pseudofirmus</name>
    <name type="common">Bacillus pseudofirmus</name>
    <dbReference type="NCBI Taxonomy" id="79885"/>
    <lineage>
        <taxon>Bacteria</taxon>
        <taxon>Bacillati</taxon>
        <taxon>Bacillota</taxon>
        <taxon>Bacilli</taxon>
        <taxon>Bacillales</taxon>
        <taxon>Bacillaceae</taxon>
        <taxon>Alkalihalophilus</taxon>
    </lineage>
</organism>
<feature type="domain" description="EAL" evidence="1">
    <location>
        <begin position="8"/>
        <end position="54"/>
    </location>
</feature>